<dbReference type="CDD" id="cd00130">
    <property type="entry name" value="PAS"/>
    <property type="match status" value="1"/>
</dbReference>
<evidence type="ECO:0000256" key="3">
    <source>
        <dbReference type="ARBA" id="ARBA00023015"/>
    </source>
</evidence>
<keyword evidence="1" id="KW-0547">Nucleotide-binding</keyword>
<dbReference type="AlphaFoldDB" id="A0A848BV95"/>
<protein>
    <submittedName>
        <fullName evidence="8">Sigma 54-interacting transcriptional regulator</fullName>
    </submittedName>
</protein>
<feature type="coiled-coil region" evidence="5">
    <location>
        <begin position="439"/>
        <end position="466"/>
    </location>
</feature>
<organism evidence="8 9">
    <name type="scientific">Megasphaera hexanoica</name>
    <dbReference type="NCBI Taxonomy" id="1675036"/>
    <lineage>
        <taxon>Bacteria</taxon>
        <taxon>Bacillati</taxon>
        <taxon>Bacillota</taxon>
        <taxon>Negativicutes</taxon>
        <taxon>Veillonellales</taxon>
        <taxon>Veillonellaceae</taxon>
        <taxon>Megasphaera</taxon>
    </lineage>
</organism>
<dbReference type="EMBL" id="JABAFG010000001">
    <property type="protein sequence ID" value="NME27017.1"/>
    <property type="molecule type" value="Genomic_DNA"/>
</dbReference>
<dbReference type="InterPro" id="IPR009057">
    <property type="entry name" value="Homeodomain-like_sf"/>
</dbReference>
<evidence type="ECO:0000259" key="7">
    <source>
        <dbReference type="PROSITE" id="PS50112"/>
    </source>
</evidence>
<dbReference type="InterPro" id="IPR027417">
    <property type="entry name" value="P-loop_NTPase"/>
</dbReference>
<evidence type="ECO:0000256" key="4">
    <source>
        <dbReference type="ARBA" id="ARBA00023163"/>
    </source>
</evidence>
<feature type="domain" description="Sigma-54 factor interaction" evidence="6">
    <location>
        <begin position="161"/>
        <end position="390"/>
    </location>
</feature>
<dbReference type="PANTHER" id="PTHR32071:SF81">
    <property type="entry name" value="PROPIONATE CATABOLISM OPERON REGULATORY PROTEIN"/>
    <property type="match status" value="1"/>
</dbReference>
<dbReference type="SMART" id="SM00382">
    <property type="entry name" value="AAA"/>
    <property type="match status" value="1"/>
</dbReference>
<dbReference type="Gene3D" id="1.10.10.60">
    <property type="entry name" value="Homeodomain-like"/>
    <property type="match status" value="1"/>
</dbReference>
<evidence type="ECO:0000313" key="8">
    <source>
        <dbReference type="EMBL" id="NME27017.1"/>
    </source>
</evidence>
<evidence type="ECO:0000313" key="9">
    <source>
        <dbReference type="Proteomes" id="UP000591071"/>
    </source>
</evidence>
<dbReference type="PANTHER" id="PTHR32071">
    <property type="entry name" value="TRANSCRIPTIONAL REGULATORY PROTEIN"/>
    <property type="match status" value="1"/>
</dbReference>
<feature type="domain" description="PAS" evidence="7">
    <location>
        <begin position="20"/>
        <end position="72"/>
    </location>
</feature>
<gene>
    <name evidence="8" type="ORF">HF872_00035</name>
</gene>
<dbReference type="Gene3D" id="3.30.450.20">
    <property type="entry name" value="PAS domain"/>
    <property type="match status" value="1"/>
</dbReference>
<dbReference type="Gene3D" id="3.40.50.300">
    <property type="entry name" value="P-loop containing nucleotide triphosphate hydrolases"/>
    <property type="match status" value="1"/>
</dbReference>
<dbReference type="InterPro" id="IPR058031">
    <property type="entry name" value="AAA_lid_NorR"/>
</dbReference>
<keyword evidence="3" id="KW-0805">Transcription regulation</keyword>
<dbReference type="SUPFAM" id="SSF46689">
    <property type="entry name" value="Homeodomain-like"/>
    <property type="match status" value="1"/>
</dbReference>
<dbReference type="InterPro" id="IPR003593">
    <property type="entry name" value="AAA+_ATPase"/>
</dbReference>
<dbReference type="FunFam" id="3.40.50.300:FF:000006">
    <property type="entry name" value="DNA-binding transcriptional regulator NtrC"/>
    <property type="match status" value="1"/>
</dbReference>
<dbReference type="CDD" id="cd00009">
    <property type="entry name" value="AAA"/>
    <property type="match status" value="1"/>
</dbReference>
<dbReference type="InterPro" id="IPR002197">
    <property type="entry name" value="HTH_Fis"/>
</dbReference>
<name>A0A848BV95_9FIRM</name>
<dbReference type="PROSITE" id="PS00676">
    <property type="entry name" value="SIGMA54_INTERACT_2"/>
    <property type="match status" value="1"/>
</dbReference>
<dbReference type="RefSeq" id="WP_170086973.1">
    <property type="nucleotide sequence ID" value="NZ_JABAFG010000001.1"/>
</dbReference>
<dbReference type="InterPro" id="IPR002078">
    <property type="entry name" value="Sigma_54_int"/>
</dbReference>
<evidence type="ECO:0000256" key="2">
    <source>
        <dbReference type="ARBA" id="ARBA00022840"/>
    </source>
</evidence>
<dbReference type="GO" id="GO:0043565">
    <property type="term" value="F:sequence-specific DNA binding"/>
    <property type="evidence" value="ECO:0007669"/>
    <property type="project" value="InterPro"/>
</dbReference>
<accession>A0A848BV95</accession>
<comment type="caution">
    <text evidence="8">The sequence shown here is derived from an EMBL/GenBank/DDBJ whole genome shotgun (WGS) entry which is preliminary data.</text>
</comment>
<dbReference type="GO" id="GO:0005524">
    <property type="term" value="F:ATP binding"/>
    <property type="evidence" value="ECO:0007669"/>
    <property type="project" value="UniProtKB-KW"/>
</dbReference>
<dbReference type="GO" id="GO:0006355">
    <property type="term" value="P:regulation of DNA-templated transcription"/>
    <property type="evidence" value="ECO:0007669"/>
    <property type="project" value="InterPro"/>
</dbReference>
<evidence type="ECO:0000256" key="5">
    <source>
        <dbReference type="SAM" id="Coils"/>
    </source>
</evidence>
<dbReference type="Pfam" id="PF02954">
    <property type="entry name" value="HTH_8"/>
    <property type="match status" value="1"/>
</dbReference>
<dbReference type="InterPro" id="IPR025943">
    <property type="entry name" value="Sigma_54_int_dom_ATP-bd_2"/>
</dbReference>
<dbReference type="Proteomes" id="UP000591071">
    <property type="component" value="Unassembled WGS sequence"/>
</dbReference>
<evidence type="ECO:0000259" key="6">
    <source>
        <dbReference type="PROSITE" id="PS50045"/>
    </source>
</evidence>
<dbReference type="Pfam" id="PF25601">
    <property type="entry name" value="AAA_lid_14"/>
    <property type="match status" value="1"/>
</dbReference>
<dbReference type="SUPFAM" id="SSF52540">
    <property type="entry name" value="P-loop containing nucleoside triphosphate hydrolases"/>
    <property type="match status" value="1"/>
</dbReference>
<dbReference type="PROSITE" id="PS50045">
    <property type="entry name" value="SIGMA54_INTERACT_4"/>
    <property type="match status" value="1"/>
</dbReference>
<dbReference type="Pfam" id="PF00158">
    <property type="entry name" value="Sigma54_activat"/>
    <property type="match status" value="1"/>
</dbReference>
<dbReference type="InterPro" id="IPR035965">
    <property type="entry name" value="PAS-like_dom_sf"/>
</dbReference>
<dbReference type="PROSITE" id="PS00675">
    <property type="entry name" value="SIGMA54_INTERACT_1"/>
    <property type="match status" value="1"/>
</dbReference>
<dbReference type="InterPro" id="IPR025662">
    <property type="entry name" value="Sigma_54_int_dom_ATP-bd_1"/>
</dbReference>
<keyword evidence="5" id="KW-0175">Coiled coil</keyword>
<dbReference type="Gene3D" id="1.10.8.60">
    <property type="match status" value="1"/>
</dbReference>
<dbReference type="InterPro" id="IPR000014">
    <property type="entry name" value="PAS"/>
</dbReference>
<keyword evidence="4" id="KW-0804">Transcription</keyword>
<keyword evidence="2" id="KW-0067">ATP-binding</keyword>
<evidence type="ECO:0000256" key="1">
    <source>
        <dbReference type="ARBA" id="ARBA00022741"/>
    </source>
</evidence>
<dbReference type="Pfam" id="PF13426">
    <property type="entry name" value="PAS_9"/>
    <property type="match status" value="1"/>
</dbReference>
<proteinExistence type="predicted"/>
<dbReference type="NCBIfam" id="TIGR00229">
    <property type="entry name" value="sensory_box"/>
    <property type="match status" value="1"/>
</dbReference>
<reference evidence="8 9" key="1">
    <citation type="submission" date="2020-04" db="EMBL/GenBank/DDBJ databases">
        <authorList>
            <person name="Hitch T.C.A."/>
            <person name="Wylensek D."/>
            <person name="Clavel T."/>
        </authorList>
    </citation>
    <scope>NUCLEOTIDE SEQUENCE [LARGE SCALE GENOMIC DNA]</scope>
    <source>
        <strain evidence="8 9">Oil-RF-744-FAT-WT-6-1</strain>
    </source>
</reference>
<dbReference type="PRINTS" id="PR01590">
    <property type="entry name" value="HTHFIS"/>
</dbReference>
<dbReference type="PROSITE" id="PS50112">
    <property type="entry name" value="PAS"/>
    <property type="match status" value="1"/>
</dbReference>
<dbReference type="SUPFAM" id="SSF55785">
    <property type="entry name" value="PYP-like sensor domain (PAS domain)"/>
    <property type="match status" value="1"/>
</dbReference>
<sequence>MQCIPEVVVVAGERAVQGVSPDMLMEAMDAVTDGVVIVDTDSRIVYLNEAYTHILNVKKEKVLYRRMDEIEPGAVILDTLMDHKPRLHQFVEVRTRGKKILVNITPIFKEGVFCGAISVFKDITEITVVQRELEKTQRLSHSIFKALSTEKPSLPREFSHIIGEDPAFLRCLKMAEIVAPTDATVLIEGESGAGKEVFVQAIRSLSGKRSYPFVSMNCSAIPETLIESELFGYTSGSFTGASRGGKAGKFELADGGTIFLDEIGEMPLFMQSKLLRVLQSGEIQKIGSDKVQKVDVRVIAATNRNLKQMVEDGKFREDLYFRLNTFKIVIPPLRRRRKDILLLANHFLDIFSEKYHKHLSFSPGTAAVLQKSPWSGNVRQLESCVEYAVIVAGGSVILPEDLPDELLQGQSRDGYTAELPEKEQRAPSGQEQNVSPLRMDIQQIERERMREALEKAQGNKTKAMELLGISRRTFYKKYKLYGFSNDLYTK</sequence>